<dbReference type="Proteomes" id="UP000305948">
    <property type="component" value="Unassembled WGS sequence"/>
</dbReference>
<proteinExistence type="predicted"/>
<dbReference type="AlphaFoldDB" id="A0A5C3MUL5"/>
<accession>A0A5C3MUL5</accession>
<evidence type="ECO:0000313" key="2">
    <source>
        <dbReference type="Proteomes" id="UP000305948"/>
    </source>
</evidence>
<evidence type="ECO:0000313" key="1">
    <source>
        <dbReference type="EMBL" id="TFK49004.1"/>
    </source>
</evidence>
<reference evidence="1 2" key="1">
    <citation type="journal article" date="2019" name="Nat. Ecol. Evol.">
        <title>Megaphylogeny resolves global patterns of mushroom evolution.</title>
        <authorList>
            <person name="Varga T."/>
            <person name="Krizsan K."/>
            <person name="Foldi C."/>
            <person name="Dima B."/>
            <person name="Sanchez-Garcia M."/>
            <person name="Sanchez-Ramirez S."/>
            <person name="Szollosi G.J."/>
            <person name="Szarkandi J.G."/>
            <person name="Papp V."/>
            <person name="Albert L."/>
            <person name="Andreopoulos W."/>
            <person name="Angelini C."/>
            <person name="Antonin V."/>
            <person name="Barry K.W."/>
            <person name="Bougher N.L."/>
            <person name="Buchanan P."/>
            <person name="Buyck B."/>
            <person name="Bense V."/>
            <person name="Catcheside P."/>
            <person name="Chovatia M."/>
            <person name="Cooper J."/>
            <person name="Damon W."/>
            <person name="Desjardin D."/>
            <person name="Finy P."/>
            <person name="Geml J."/>
            <person name="Haridas S."/>
            <person name="Hughes K."/>
            <person name="Justo A."/>
            <person name="Karasinski D."/>
            <person name="Kautmanova I."/>
            <person name="Kiss B."/>
            <person name="Kocsube S."/>
            <person name="Kotiranta H."/>
            <person name="LaButti K.M."/>
            <person name="Lechner B.E."/>
            <person name="Liimatainen K."/>
            <person name="Lipzen A."/>
            <person name="Lukacs Z."/>
            <person name="Mihaltcheva S."/>
            <person name="Morgado L.N."/>
            <person name="Niskanen T."/>
            <person name="Noordeloos M.E."/>
            <person name="Ohm R.A."/>
            <person name="Ortiz-Santana B."/>
            <person name="Ovrebo C."/>
            <person name="Racz N."/>
            <person name="Riley R."/>
            <person name="Savchenko A."/>
            <person name="Shiryaev A."/>
            <person name="Soop K."/>
            <person name="Spirin V."/>
            <person name="Szebenyi C."/>
            <person name="Tomsovsky M."/>
            <person name="Tulloss R.E."/>
            <person name="Uehling J."/>
            <person name="Grigoriev I.V."/>
            <person name="Vagvolgyi C."/>
            <person name="Papp T."/>
            <person name="Martin F.M."/>
            <person name="Miettinen O."/>
            <person name="Hibbett D.S."/>
            <person name="Nagy L.G."/>
        </authorList>
    </citation>
    <scope>NUCLEOTIDE SEQUENCE [LARGE SCALE GENOMIC DNA]</scope>
    <source>
        <strain evidence="1 2">OMC1185</strain>
    </source>
</reference>
<gene>
    <name evidence="1" type="ORF">OE88DRAFT_453149</name>
</gene>
<organism evidence="1 2">
    <name type="scientific">Heliocybe sulcata</name>
    <dbReference type="NCBI Taxonomy" id="5364"/>
    <lineage>
        <taxon>Eukaryota</taxon>
        <taxon>Fungi</taxon>
        <taxon>Dikarya</taxon>
        <taxon>Basidiomycota</taxon>
        <taxon>Agaricomycotina</taxon>
        <taxon>Agaricomycetes</taxon>
        <taxon>Gloeophyllales</taxon>
        <taxon>Gloeophyllaceae</taxon>
        <taxon>Heliocybe</taxon>
    </lineage>
</organism>
<sequence>MRNVYGEFPDRKLAKSWVPPPAIGGHRGRYLWTDGFGVVNFISLVRLTADTYYLTLAERLIERVHDVLGRTRDGSRRLPGATDEEPLKGGLRIGKIKETGPDGDGQYFHYLTVWMFALNRMWLISEELKYNDLAIQLARAVHPAFVVDRDSTRPRMYWKMSMDLSRPLVRSEGNLDPIDGYVVYSRLQRSGLGNDLQEEVADYKKIVEAKWRHYGSCDPLDLGMTLWTTHWLVDDPREEWAAGLTRRALGDLRDVVVSRYFDAPLSSRLAFREFGTALGIRCHSGEEDLQELAKKITKTWENEILEDYDPEDELGPITSVMYVAAAFPGAFMNGFMGDEDL</sequence>
<name>A0A5C3MUL5_9AGAM</name>
<dbReference type="OrthoDB" id="302966at2759"/>
<dbReference type="STRING" id="5364.A0A5C3MUL5"/>
<dbReference type="EMBL" id="ML213517">
    <property type="protein sequence ID" value="TFK49004.1"/>
    <property type="molecule type" value="Genomic_DNA"/>
</dbReference>
<keyword evidence="2" id="KW-1185">Reference proteome</keyword>
<evidence type="ECO:0008006" key="3">
    <source>
        <dbReference type="Google" id="ProtNLM"/>
    </source>
</evidence>
<protein>
    <recommendedName>
        <fullName evidence="3">Six-hairpin glycosidase</fullName>
    </recommendedName>
</protein>